<keyword evidence="1" id="KW-0853">WD repeat</keyword>
<accession>A0AAN9KD83</accession>
<organism evidence="4 5">
    <name type="scientific">Canavalia gladiata</name>
    <name type="common">Sword bean</name>
    <name type="synonym">Dolichos gladiatus</name>
    <dbReference type="NCBI Taxonomy" id="3824"/>
    <lineage>
        <taxon>Eukaryota</taxon>
        <taxon>Viridiplantae</taxon>
        <taxon>Streptophyta</taxon>
        <taxon>Embryophyta</taxon>
        <taxon>Tracheophyta</taxon>
        <taxon>Spermatophyta</taxon>
        <taxon>Magnoliopsida</taxon>
        <taxon>eudicotyledons</taxon>
        <taxon>Gunneridae</taxon>
        <taxon>Pentapetalae</taxon>
        <taxon>rosids</taxon>
        <taxon>fabids</taxon>
        <taxon>Fabales</taxon>
        <taxon>Fabaceae</taxon>
        <taxon>Papilionoideae</taxon>
        <taxon>50 kb inversion clade</taxon>
        <taxon>NPAAA clade</taxon>
        <taxon>indigoferoid/millettioid clade</taxon>
        <taxon>Phaseoleae</taxon>
        <taxon>Canavalia</taxon>
    </lineage>
</organism>
<dbReference type="EMBL" id="JAYMYQ010000008">
    <property type="protein sequence ID" value="KAK7315330.1"/>
    <property type="molecule type" value="Genomic_DNA"/>
</dbReference>
<sequence length="166" mass="19272">MLFRCNILALVGVVANSHYPSNKVLIWDDHQSRCIGEFTFRSKVHGVKLKRDQIVVGAVALFLGVLYLCLTYGLYVQEPTVVEDFLCKCFQKEIQPYAQFEQHPNQLRRWDHVTFYVNWVKEKYAAEMGLPNRSRASHHLLTYELHQAFKIGLNGCSLNWPMPKSN</sequence>
<gene>
    <name evidence="4" type="ORF">VNO77_33870</name>
</gene>
<dbReference type="PANTHER" id="PTHR11227">
    <property type="entry name" value="WD-REPEAT PROTEIN INTERACTING WITH PHOSPHOINOSIDES WIPI -RELATED"/>
    <property type="match status" value="1"/>
</dbReference>
<reference evidence="4 5" key="1">
    <citation type="submission" date="2024-01" db="EMBL/GenBank/DDBJ databases">
        <title>The genomes of 5 underutilized Papilionoideae crops provide insights into root nodulation and disease resistanc.</title>
        <authorList>
            <person name="Jiang F."/>
        </authorList>
    </citation>
    <scope>NUCLEOTIDE SEQUENCE [LARGE SCALE GENOMIC DNA]</scope>
    <source>
        <strain evidence="4">LVBAO_FW01</strain>
        <tissue evidence="4">Leaves</tissue>
    </source>
</reference>
<proteinExistence type="predicted"/>
<keyword evidence="3" id="KW-0472">Membrane</keyword>
<dbReference type="AlphaFoldDB" id="A0AAN9KD83"/>
<dbReference type="InterPro" id="IPR048720">
    <property type="entry name" value="PROPPIN"/>
</dbReference>
<name>A0AAN9KD83_CANGL</name>
<evidence type="ECO:0000313" key="5">
    <source>
        <dbReference type="Proteomes" id="UP001367508"/>
    </source>
</evidence>
<feature type="transmembrane region" description="Helical" evidence="3">
    <location>
        <begin position="54"/>
        <end position="75"/>
    </location>
</feature>
<keyword evidence="2" id="KW-0677">Repeat</keyword>
<keyword evidence="3" id="KW-0812">Transmembrane</keyword>
<evidence type="ECO:0000256" key="2">
    <source>
        <dbReference type="ARBA" id="ARBA00022737"/>
    </source>
</evidence>
<evidence type="ECO:0000313" key="4">
    <source>
        <dbReference type="EMBL" id="KAK7315330.1"/>
    </source>
</evidence>
<protein>
    <submittedName>
        <fullName evidence="4">Uncharacterized protein</fullName>
    </submittedName>
</protein>
<comment type="caution">
    <text evidence="4">The sequence shown here is derived from an EMBL/GenBank/DDBJ whole genome shotgun (WGS) entry which is preliminary data.</text>
</comment>
<evidence type="ECO:0000256" key="3">
    <source>
        <dbReference type="SAM" id="Phobius"/>
    </source>
</evidence>
<evidence type="ECO:0000256" key="1">
    <source>
        <dbReference type="ARBA" id="ARBA00022574"/>
    </source>
</evidence>
<keyword evidence="5" id="KW-1185">Reference proteome</keyword>
<keyword evidence="3" id="KW-1133">Transmembrane helix</keyword>
<dbReference type="Proteomes" id="UP001367508">
    <property type="component" value="Unassembled WGS sequence"/>
</dbReference>